<dbReference type="RefSeq" id="WP_379864414.1">
    <property type="nucleotide sequence ID" value="NZ_JBHTBW010000020.1"/>
</dbReference>
<gene>
    <name evidence="2" type="ORF">ACFQNG_08135</name>
</gene>
<comment type="caution">
    <text evidence="2">The sequence shown here is derived from an EMBL/GenBank/DDBJ whole genome shotgun (WGS) entry which is preliminary data.</text>
</comment>
<dbReference type="SUPFAM" id="SSF46785">
    <property type="entry name" value="Winged helix' DNA-binding domain"/>
    <property type="match status" value="1"/>
</dbReference>
<accession>A0ABW2RJK4</accession>
<evidence type="ECO:0000259" key="1">
    <source>
        <dbReference type="PROSITE" id="PS51063"/>
    </source>
</evidence>
<keyword evidence="3" id="KW-1185">Reference proteome</keyword>
<dbReference type="Gene3D" id="1.10.10.10">
    <property type="entry name" value="Winged helix-like DNA-binding domain superfamily/Winged helix DNA-binding domain"/>
    <property type="match status" value="1"/>
</dbReference>
<sequence length="130" mass="15099">MWEIREDGNHVLLDILQKGEIVELPNIPDRICEFRPHNPVQVAICDCQEILHSPIAVPVMVKLRKDWTRVQALQMIKHYKYVEDRLVHFLVYLSRNFQSKASKHQLALPFPITHEELAAAIRSTRATIPA</sequence>
<organism evidence="2 3">
    <name type="scientific">Laceyella putida</name>
    <dbReference type="NCBI Taxonomy" id="110101"/>
    <lineage>
        <taxon>Bacteria</taxon>
        <taxon>Bacillati</taxon>
        <taxon>Bacillota</taxon>
        <taxon>Bacilli</taxon>
        <taxon>Bacillales</taxon>
        <taxon>Thermoactinomycetaceae</taxon>
        <taxon>Laceyella</taxon>
    </lineage>
</organism>
<reference evidence="3" key="1">
    <citation type="journal article" date="2019" name="Int. J. Syst. Evol. Microbiol.">
        <title>The Global Catalogue of Microorganisms (GCM) 10K type strain sequencing project: providing services to taxonomists for standard genome sequencing and annotation.</title>
        <authorList>
            <consortium name="The Broad Institute Genomics Platform"/>
            <consortium name="The Broad Institute Genome Sequencing Center for Infectious Disease"/>
            <person name="Wu L."/>
            <person name="Ma J."/>
        </authorList>
    </citation>
    <scope>NUCLEOTIDE SEQUENCE [LARGE SCALE GENOMIC DNA]</scope>
    <source>
        <strain evidence="3">CGMCC 1.12942</strain>
    </source>
</reference>
<dbReference type="InterPro" id="IPR012318">
    <property type="entry name" value="HTH_CRP"/>
</dbReference>
<dbReference type="EMBL" id="JBHTBW010000020">
    <property type="protein sequence ID" value="MFC7441122.1"/>
    <property type="molecule type" value="Genomic_DNA"/>
</dbReference>
<name>A0ABW2RJK4_9BACL</name>
<proteinExistence type="predicted"/>
<feature type="domain" description="HTH crp-type" evidence="1">
    <location>
        <begin position="80"/>
        <end position="130"/>
    </location>
</feature>
<dbReference type="InterPro" id="IPR036388">
    <property type="entry name" value="WH-like_DNA-bd_sf"/>
</dbReference>
<dbReference type="Proteomes" id="UP001596500">
    <property type="component" value="Unassembled WGS sequence"/>
</dbReference>
<dbReference type="PROSITE" id="PS51063">
    <property type="entry name" value="HTH_CRP_2"/>
    <property type="match status" value="1"/>
</dbReference>
<evidence type="ECO:0000313" key="2">
    <source>
        <dbReference type="EMBL" id="MFC7441122.1"/>
    </source>
</evidence>
<protein>
    <recommendedName>
        <fullName evidence="1">HTH crp-type domain-containing protein</fullName>
    </recommendedName>
</protein>
<dbReference type="InterPro" id="IPR036390">
    <property type="entry name" value="WH_DNA-bd_sf"/>
</dbReference>
<evidence type="ECO:0000313" key="3">
    <source>
        <dbReference type="Proteomes" id="UP001596500"/>
    </source>
</evidence>